<comment type="similarity">
    <text evidence="1 5">Belongs to the FliD family.</text>
</comment>
<dbReference type="Pfam" id="PF02465">
    <property type="entry name" value="FliD_N"/>
    <property type="match status" value="1"/>
</dbReference>
<dbReference type="GO" id="GO:0007155">
    <property type="term" value="P:cell adhesion"/>
    <property type="evidence" value="ECO:0007669"/>
    <property type="project" value="InterPro"/>
</dbReference>
<comment type="subunit">
    <text evidence="2 5">Homopentamer.</text>
</comment>
<dbReference type="Pfam" id="PF07195">
    <property type="entry name" value="FliD_C"/>
    <property type="match status" value="1"/>
</dbReference>
<keyword evidence="3" id="KW-0175">Coiled coil</keyword>
<dbReference type="InterPro" id="IPR003481">
    <property type="entry name" value="FliD_N"/>
</dbReference>
<dbReference type="InterPro" id="IPR010810">
    <property type="entry name" value="Flagellin_hook_IN_motif"/>
</dbReference>
<evidence type="ECO:0000256" key="2">
    <source>
        <dbReference type="ARBA" id="ARBA00011255"/>
    </source>
</evidence>
<feature type="domain" description="Flagellar hook-associated protein 2 C-terminal" evidence="7">
    <location>
        <begin position="208"/>
        <end position="436"/>
    </location>
</feature>
<keyword evidence="9" id="KW-1185">Reference proteome</keyword>
<comment type="function">
    <text evidence="5">Required for morphogenesis and for the elongation of the flagellar filament by facilitating polymerization of the flagellin monomers at the tip of growing filament. Forms a capping structure, which prevents flagellin subunits (transported through the central channel of the flagellum) from leaking out without polymerization at the distal end.</text>
</comment>
<dbReference type="GO" id="GO:0071973">
    <property type="term" value="P:bacterial-type flagellum-dependent cell motility"/>
    <property type="evidence" value="ECO:0007669"/>
    <property type="project" value="TreeGrafter"/>
</dbReference>
<evidence type="ECO:0000256" key="1">
    <source>
        <dbReference type="ARBA" id="ARBA00009764"/>
    </source>
</evidence>
<dbReference type="Proteomes" id="UP000261948">
    <property type="component" value="Unassembled WGS sequence"/>
</dbReference>
<keyword evidence="4 5" id="KW-0975">Bacterial flagellum</keyword>
<protein>
    <recommendedName>
        <fullName evidence="5">Flagellar hook-associated protein 2</fullName>
        <shortName evidence="5">HAP2</shortName>
    </recommendedName>
    <alternativeName>
        <fullName evidence="5">Flagellar cap protein</fullName>
    </alternativeName>
</protein>
<organism evidence="8 9">
    <name type="scientific">Comamonas testosteroni</name>
    <name type="common">Pseudomonas testosteroni</name>
    <dbReference type="NCBI Taxonomy" id="285"/>
    <lineage>
        <taxon>Bacteria</taxon>
        <taxon>Pseudomonadati</taxon>
        <taxon>Pseudomonadota</taxon>
        <taxon>Betaproteobacteria</taxon>
        <taxon>Burkholderiales</taxon>
        <taxon>Comamonadaceae</taxon>
        <taxon>Comamonas</taxon>
    </lineage>
</organism>
<name>A0A373FGF1_COMTE</name>
<dbReference type="OrthoDB" id="9810816at2"/>
<dbReference type="GO" id="GO:0005576">
    <property type="term" value="C:extracellular region"/>
    <property type="evidence" value="ECO:0007669"/>
    <property type="project" value="UniProtKB-SubCell"/>
</dbReference>
<comment type="subcellular location">
    <subcellularLocation>
        <location evidence="5">Secreted</location>
    </subcellularLocation>
    <subcellularLocation>
        <location evidence="5">Bacterial flagellum</location>
    </subcellularLocation>
</comment>
<sequence>MGISSIGIGSGLKVSDIISQMVALEKKPLEGLQTKAETIQTKLSTYAQIKSLTSTLNDAAGKLTRDSGWNGVNASSSNSAVAISITGIASKGTFDIGVSQLSQAQTSVSAARTIDQKMGADGILKLTQDGKSVDIKYTAEDTLTTLAAKINDGGTGVTATLLRDASGKEQLMLRSKETGDAAAFTVTWGEDGQGAAPVDMGFSMTKAAQNAKISVNGVEQQSATDSFADILPGVKITVSAVTTSDSRVSLTQDTDGMKKNIQAFVDAYNALNSLLSDSTKYDSESKAAGILQADSATISLQNSMRNVMRGVASNATGGLKMLSDIGLKVASDGSMSIADSAKLDKALASSPDAMKSLFAATSSSDGSGGGIATTMKKYTDQLLSYDGALNNKTDSLESLKKSNLADQDKVNNRAATLEKRMTAQYTALDTKMASLTALSTYMEQQVAAWNKSKD</sequence>
<accession>A0A373FGF1</accession>
<keyword evidence="5" id="KW-0964">Secreted</keyword>
<gene>
    <name evidence="8" type="ORF">DZC30_15490</name>
</gene>
<evidence type="ECO:0000256" key="4">
    <source>
        <dbReference type="ARBA" id="ARBA00023143"/>
    </source>
</evidence>
<evidence type="ECO:0000313" key="8">
    <source>
        <dbReference type="EMBL" id="RGE43224.1"/>
    </source>
</evidence>
<evidence type="ECO:0000259" key="6">
    <source>
        <dbReference type="Pfam" id="PF02465"/>
    </source>
</evidence>
<evidence type="ECO:0000256" key="5">
    <source>
        <dbReference type="RuleBase" id="RU362066"/>
    </source>
</evidence>
<evidence type="ECO:0000256" key="3">
    <source>
        <dbReference type="ARBA" id="ARBA00023054"/>
    </source>
</evidence>
<dbReference type="InterPro" id="IPR040026">
    <property type="entry name" value="FliD"/>
</dbReference>
<dbReference type="AlphaFoldDB" id="A0A373FGF1"/>
<evidence type="ECO:0000259" key="7">
    <source>
        <dbReference type="Pfam" id="PF07195"/>
    </source>
</evidence>
<dbReference type="InterPro" id="IPR010809">
    <property type="entry name" value="FliD_C"/>
</dbReference>
<comment type="caution">
    <text evidence="8">The sequence shown here is derived from an EMBL/GenBank/DDBJ whole genome shotgun (WGS) entry which is preliminary data.</text>
</comment>
<evidence type="ECO:0000313" key="9">
    <source>
        <dbReference type="Proteomes" id="UP000261948"/>
    </source>
</evidence>
<dbReference type="PANTHER" id="PTHR30288:SF0">
    <property type="entry name" value="FLAGELLAR HOOK-ASSOCIATED PROTEIN 2"/>
    <property type="match status" value="1"/>
</dbReference>
<dbReference type="PANTHER" id="PTHR30288">
    <property type="entry name" value="FLAGELLAR CAP/ASSEMBLY PROTEIN FLID"/>
    <property type="match status" value="1"/>
</dbReference>
<dbReference type="GO" id="GO:0009424">
    <property type="term" value="C:bacterial-type flagellum hook"/>
    <property type="evidence" value="ECO:0007669"/>
    <property type="project" value="UniProtKB-UniRule"/>
</dbReference>
<proteinExistence type="inferred from homology"/>
<dbReference type="GO" id="GO:0009421">
    <property type="term" value="C:bacterial-type flagellum filament cap"/>
    <property type="evidence" value="ECO:0007669"/>
    <property type="project" value="InterPro"/>
</dbReference>
<dbReference type="Pfam" id="PF07196">
    <property type="entry name" value="Flagellin_IN"/>
    <property type="match status" value="1"/>
</dbReference>
<dbReference type="EMBL" id="QURR01000020">
    <property type="protein sequence ID" value="RGE43224.1"/>
    <property type="molecule type" value="Genomic_DNA"/>
</dbReference>
<feature type="domain" description="Flagellar hook-associated protein 2 N-terminal" evidence="6">
    <location>
        <begin position="10"/>
        <end position="105"/>
    </location>
</feature>
<reference evidence="8 9" key="1">
    <citation type="submission" date="2018-08" db="EMBL/GenBank/DDBJ databases">
        <title>Comamonas testosteroni strain SWCO2.</title>
        <authorList>
            <person name="Jiang N."/>
            <person name="Zhang X.Z."/>
        </authorList>
    </citation>
    <scope>NUCLEOTIDE SEQUENCE [LARGE SCALE GENOMIC DNA]</scope>
    <source>
        <strain evidence="8 9">SWCO2</strain>
    </source>
</reference>